<sequence length="356" mass="40410">MILTLEQQMQHLQHVSRSFALTIPLLPPLLADWVGHAYLLCRIVDTLEDDPALNPNHKCLLIHQFLQFLASDNDDASLWAHGLTSQLHPATRPAELSLLADIPAVLARYRTYPDNVRNILLRGVRIMGAGMVAQQHQQTNPDQLALDRYCYAVAGVVGELLTDLFCVYVPTLLPLRDRLLELSVSFGEGLQLTNILKDLHEDASRGVCWLPLSCLTQQGLTVENLSSAALERQSAVLCQQLALAHGHLQDALQFCLLLPRREQGMRQFCLIAIAMAFATLQRIHAQPDFRAASEVKITRRQVRRIVLACRLLGYSNTLLRRYFSRWQMKLPLQQRDPATLWHEVSHWQNEETDPCR</sequence>
<organism evidence="2 3">
    <name type="scientific">Pseudaeromonas sharmana</name>
    <dbReference type="NCBI Taxonomy" id="328412"/>
    <lineage>
        <taxon>Bacteria</taxon>
        <taxon>Pseudomonadati</taxon>
        <taxon>Pseudomonadota</taxon>
        <taxon>Gammaproteobacteria</taxon>
        <taxon>Aeromonadales</taxon>
        <taxon>Aeromonadaceae</taxon>
        <taxon>Pseudaeromonas</taxon>
    </lineage>
</organism>
<comment type="caution">
    <text evidence="2">The sequence shown here is derived from an EMBL/GenBank/DDBJ whole genome shotgun (WGS) entry which is preliminary data.</text>
</comment>
<dbReference type="SFLD" id="SFLDG01018">
    <property type="entry name" value="Squalene/Phytoene_Synthase_Lik"/>
    <property type="match status" value="1"/>
</dbReference>
<dbReference type="Gene3D" id="1.10.600.10">
    <property type="entry name" value="Farnesyl Diphosphate Synthase"/>
    <property type="match status" value="1"/>
</dbReference>
<dbReference type="InterPro" id="IPR002060">
    <property type="entry name" value="Squ/phyt_synthse"/>
</dbReference>
<evidence type="ECO:0000313" key="2">
    <source>
        <dbReference type="EMBL" id="MFC3912798.1"/>
    </source>
</evidence>
<keyword evidence="1" id="KW-0808">Transferase</keyword>
<dbReference type="Proteomes" id="UP001595692">
    <property type="component" value="Unassembled WGS sequence"/>
</dbReference>
<accession>A0ABV8CL08</accession>
<evidence type="ECO:0000256" key="1">
    <source>
        <dbReference type="ARBA" id="ARBA00022679"/>
    </source>
</evidence>
<keyword evidence="3" id="KW-1185">Reference proteome</keyword>
<dbReference type="InterPro" id="IPR008949">
    <property type="entry name" value="Isoprenoid_synthase_dom_sf"/>
</dbReference>
<dbReference type="PANTHER" id="PTHR11626">
    <property type="entry name" value="FARNESYL-DIPHOSPHATE FARNESYLTRANSFERASE"/>
    <property type="match status" value="1"/>
</dbReference>
<dbReference type="Pfam" id="PF00494">
    <property type="entry name" value="SQS_PSY"/>
    <property type="match status" value="1"/>
</dbReference>
<reference evidence="3" key="1">
    <citation type="journal article" date="2019" name="Int. J. Syst. Evol. Microbiol.">
        <title>The Global Catalogue of Microorganisms (GCM) 10K type strain sequencing project: providing services to taxonomists for standard genome sequencing and annotation.</title>
        <authorList>
            <consortium name="The Broad Institute Genomics Platform"/>
            <consortium name="The Broad Institute Genome Sequencing Center for Infectious Disease"/>
            <person name="Wu L."/>
            <person name="Ma J."/>
        </authorList>
    </citation>
    <scope>NUCLEOTIDE SEQUENCE [LARGE SCALE GENOMIC DNA]</scope>
    <source>
        <strain evidence="3">CCUG 54939</strain>
    </source>
</reference>
<dbReference type="InterPro" id="IPR044844">
    <property type="entry name" value="Trans_IPPS_euk-type"/>
</dbReference>
<dbReference type="RefSeq" id="WP_377150995.1">
    <property type="nucleotide sequence ID" value="NZ_JBHSAF010000003.1"/>
</dbReference>
<proteinExistence type="predicted"/>
<gene>
    <name evidence="2" type="ORF">ACFOSS_04870</name>
</gene>
<protein>
    <submittedName>
        <fullName evidence="2">Squalene/phytoene synthase family protein</fullName>
    </submittedName>
</protein>
<dbReference type="PROSITE" id="PS01044">
    <property type="entry name" value="SQUALEN_PHYTOEN_SYN_1"/>
    <property type="match status" value="1"/>
</dbReference>
<dbReference type="SFLD" id="SFLDS00005">
    <property type="entry name" value="Isoprenoid_Synthase_Type_I"/>
    <property type="match status" value="1"/>
</dbReference>
<dbReference type="PANTHER" id="PTHR11626:SF2">
    <property type="entry name" value="SQUALENE SYNTHASE"/>
    <property type="match status" value="1"/>
</dbReference>
<evidence type="ECO:0000313" key="3">
    <source>
        <dbReference type="Proteomes" id="UP001595692"/>
    </source>
</evidence>
<dbReference type="InterPro" id="IPR019845">
    <property type="entry name" value="Squalene/phytoene_synthase_CS"/>
</dbReference>
<name>A0ABV8CL08_9GAMM</name>
<dbReference type="SUPFAM" id="SSF48576">
    <property type="entry name" value="Terpenoid synthases"/>
    <property type="match status" value="1"/>
</dbReference>
<dbReference type="EMBL" id="JBHSAF010000003">
    <property type="protein sequence ID" value="MFC3912798.1"/>
    <property type="molecule type" value="Genomic_DNA"/>
</dbReference>